<dbReference type="Proteomes" id="UP000319792">
    <property type="component" value="Unassembled WGS sequence"/>
</dbReference>
<organism evidence="1 2">
    <name type="scientific">Tsukamurella sputi</name>
    <dbReference type="NCBI Taxonomy" id="2591848"/>
    <lineage>
        <taxon>Bacteria</taxon>
        <taxon>Bacillati</taxon>
        <taxon>Actinomycetota</taxon>
        <taxon>Actinomycetes</taxon>
        <taxon>Mycobacteriales</taxon>
        <taxon>Tsukamurellaceae</taxon>
        <taxon>Tsukamurella</taxon>
    </lineage>
</organism>
<reference evidence="1 2" key="1">
    <citation type="submission" date="2019-06" db="EMBL/GenBank/DDBJ databases">
        <authorList>
            <person name="Teng J.L.L."/>
            <person name="Lee H.H."/>
            <person name="Lau S.K.P."/>
            <person name="Woo P.C.Y."/>
        </authorList>
    </citation>
    <scope>NUCLEOTIDE SEQUENCE [LARGE SCALE GENOMIC DNA]</scope>
    <source>
        <strain evidence="1 2">HKU70</strain>
    </source>
</reference>
<proteinExistence type="predicted"/>
<gene>
    <name evidence="1" type="ORF">FK268_11210</name>
</gene>
<name>A0A5C5RNK4_9ACTN</name>
<evidence type="ECO:0008006" key="3">
    <source>
        <dbReference type="Google" id="ProtNLM"/>
    </source>
</evidence>
<evidence type="ECO:0000313" key="1">
    <source>
        <dbReference type="EMBL" id="TWS24174.1"/>
    </source>
</evidence>
<dbReference type="AlphaFoldDB" id="A0A5C5RNK4"/>
<sequence length="736" mass="82681">MTISLVNDKEIDFAGTPRDEAIEHLLTMWERSRGYAFVASKDPHTNQWEEASFPWPARRDDLFRWVTRRLNTKHVFYAPHVMGVDKRGKGNAKVRHWVWLDLDDVVGDDSFLTEFPPTLRVDSGTEGHGHLFWRVDDLPDWETHQRLCTAIGLTLQTKNDKVTDNDLFRLPGSINHKQGNDGARVRRASYDRATRYTCEALSSAVRTQDVVIDTFDPVHVPSDQAPSQKPSSKLARMLADDDDADGYEAGEDRKRYKATWSTVAQCFEEGFSLPHTLYLMSDYIPGTTKFENHAGGLRAKVAQFYTERESKSRKTAAAKDAIFATETLQFIHDECKRRMLSPMVGLADALVHAAMVTPPGWMMPPIVGKAAAMNLLLVLVGPSGAGKSSSDDPIVHFDPDRILRLGKRECELSRSLESIEVGSPQAIAAALMDSYPKPFGNEDSDNPEANLYYTWARVFKWDEIDGLRAQLERGLDMSAELRKVWSGAALGTFTKATVNRIIAPAGQYRAVGVVNAPTDQAGALLKDAKGGLIQRLTLFDATDDDKQWSEDEPERQSRLLQLPREFMNPDTPDGLFVVPASIRRQVRRDKYEGTYEDTLDAHRNLMRLKIAAYLAVLHGGVEVTEQFWQIAGAVCDASTELRDTVMRRMTALEKEQAAARGARAAITELTKQAELHTVRGRARERVLKVLDDFGPDVRSHVKRRLSPKQQPFFDELVKELIEEGFVKKEGAKVMLA</sequence>
<protein>
    <recommendedName>
        <fullName evidence="3">RepB-like DNA primase domain-containing protein</fullName>
    </recommendedName>
</protein>
<dbReference type="OrthoDB" id="3218228at2"/>
<comment type="caution">
    <text evidence="1">The sequence shown here is derived from an EMBL/GenBank/DDBJ whole genome shotgun (WGS) entry which is preliminary data.</text>
</comment>
<dbReference type="RefSeq" id="WP_146433983.1">
    <property type="nucleotide sequence ID" value="NZ_VIGV01000003.1"/>
</dbReference>
<accession>A0A5C5RNK4</accession>
<evidence type="ECO:0000313" key="2">
    <source>
        <dbReference type="Proteomes" id="UP000319792"/>
    </source>
</evidence>
<keyword evidence="2" id="KW-1185">Reference proteome</keyword>
<reference evidence="1 2" key="2">
    <citation type="submission" date="2019-08" db="EMBL/GenBank/DDBJ databases">
        <title>Tsukamurella conjunctivitidis sp. nov., Tsukamurella assacharolytica sp. nov. and Tsukamurella sputae sp. nov. isolated from patients with conjunctivitis, bacteraemia (lymphoma) and respiratory infection (sputum) in Hong Kong.</title>
        <authorList>
            <person name="Fok K.M.N."/>
            <person name="Fong J.Y.H."/>
        </authorList>
    </citation>
    <scope>NUCLEOTIDE SEQUENCE [LARGE SCALE GENOMIC DNA]</scope>
    <source>
        <strain evidence="1 2">HKU70</strain>
    </source>
</reference>
<dbReference type="EMBL" id="VIGV01000003">
    <property type="protein sequence ID" value="TWS24174.1"/>
    <property type="molecule type" value="Genomic_DNA"/>
</dbReference>